<evidence type="ECO:0008006" key="2">
    <source>
        <dbReference type="Google" id="ProtNLM"/>
    </source>
</evidence>
<organism evidence="1">
    <name type="scientific">Terrestrivirus sp</name>
    <dbReference type="NCBI Taxonomy" id="2487775"/>
    <lineage>
        <taxon>Viruses</taxon>
        <taxon>Varidnaviria</taxon>
        <taxon>Bamfordvirae</taxon>
        <taxon>Nucleocytoviricota</taxon>
        <taxon>Megaviricetes</taxon>
        <taxon>Imitervirales</taxon>
        <taxon>Mimiviridae</taxon>
        <taxon>Klosneuvirinae</taxon>
    </lineage>
</organism>
<sequence length="226" mass="26051">MEKQTKTFIINLIAGPGCGKTTMCAQLFVKLKLLGFVVEYVQEHAKNLVWKKDFETLNNQYMVTKTQYDLLKQIDGKVEFVVTDAFIGHGLYYNLYNKGNTSNVDKTEKFILKCYSEFNNINIFLERGNFGFEQAGRIQTEDESREIDVILKHLLKANNIPFKCFKSDIHNTNGIITEILIQANKQKKLNNQDDEQVYGPFSISNRALVTQKKLLKKYNDATQDNV</sequence>
<accession>A0A3G4ZRZ3</accession>
<dbReference type="EMBL" id="MK071983">
    <property type="protein sequence ID" value="AYV76189.1"/>
    <property type="molecule type" value="Genomic_DNA"/>
</dbReference>
<dbReference type="InterPro" id="IPR027417">
    <property type="entry name" value="P-loop_NTPase"/>
</dbReference>
<protein>
    <recommendedName>
        <fullName evidence="2">NadR/Ttd14 AAA domain-containing protein</fullName>
    </recommendedName>
</protein>
<gene>
    <name evidence="1" type="ORF">Terrestrivirus5_11</name>
</gene>
<name>A0A3G4ZRZ3_9VIRU</name>
<dbReference type="Gene3D" id="3.40.50.300">
    <property type="entry name" value="P-loop containing nucleotide triphosphate hydrolases"/>
    <property type="match status" value="1"/>
</dbReference>
<evidence type="ECO:0000313" key="1">
    <source>
        <dbReference type="EMBL" id="AYV76189.1"/>
    </source>
</evidence>
<proteinExistence type="predicted"/>
<reference evidence="1" key="1">
    <citation type="submission" date="2018-10" db="EMBL/GenBank/DDBJ databases">
        <title>Hidden diversity of soil giant viruses.</title>
        <authorList>
            <person name="Schulz F."/>
            <person name="Alteio L."/>
            <person name="Goudeau D."/>
            <person name="Ryan E.M."/>
            <person name="Malmstrom R.R."/>
            <person name="Blanchard J."/>
            <person name="Woyke T."/>
        </authorList>
    </citation>
    <scope>NUCLEOTIDE SEQUENCE</scope>
    <source>
        <strain evidence="1">TEV1</strain>
    </source>
</reference>